<reference evidence="4 5" key="1">
    <citation type="journal article" date="2015" name="Int. J. Syst. Evol. Microbiol.">
        <title>Carboxylicivirga linearis sp. nov., isolated from a sea cucumber culture pond.</title>
        <authorList>
            <person name="Wang F.Q."/>
            <person name="Zhou Y.X."/>
            <person name="Lin X.Z."/>
            <person name="Chen G.J."/>
            <person name="Du Z.J."/>
        </authorList>
    </citation>
    <scope>NUCLEOTIDE SEQUENCE [LARGE SCALE GENOMIC DNA]</scope>
    <source>
        <strain evidence="4 5">FB218</strain>
    </source>
</reference>
<dbReference type="PANTHER" id="PTHR43272">
    <property type="entry name" value="LONG-CHAIN-FATTY-ACID--COA LIGASE"/>
    <property type="match status" value="1"/>
</dbReference>
<proteinExistence type="predicted"/>
<dbReference type="Gene3D" id="3.40.50.12780">
    <property type="entry name" value="N-terminal domain of ligase-like"/>
    <property type="match status" value="1"/>
</dbReference>
<sequence length="636" mass="72183">MKTIIDFFEESVKNYPNNTLIWEKEDKEFKSHSYKEIQKEVYTYANGLLSLGIDNGDRLALLSEGRRLWLVSELAIFHIGAINVPLSTKLEADADLVFRLNHSEAETIIVSKNQLPKIRTVKKQLTKAKRFIILDDIENLQDDEISIDVLYKKADTFKDKNPEALKNTIEKVTPETFGNICYTSGTTADPKGIILSQRNYTANVEQAFSYIEIPQHYKTLVVLPWDHAFAHTAALYSFMHKGASIASVQIGRNQHETLKNFVSNMMEVKPEILMSVPALAKNFKKNIEKGIESKGKMANSLFHSGLKFAYWYNGTGNNAGKGIRKVTKPVYGLFRAILFNKIKEKFGGQLQYFIGGGALLDIELQRFFYAIGMPMYQGYGLSEASPIISANTPKFHKLGSSGKVVNDLEIKICDEEGNELPIGEKGEIVIKGENVMKGYWKNPEATADTIKDDWLFTGDLGYLDRENYLYVLGRFKSLLIGADGEKYSPEGIEEAIIDHCQYIDQFVLHNNQNPYTTGLIVPNKEKIQTWLKQHKTSIDDDNALTEILNLIKEDIENVKNSNLPELSFPARWMPSTSVILPEAFTEHNKLLNSTMKVVRAKVEVYFQKEIEYLYTSDAKNFISEQNKINLKTIINS</sequence>
<evidence type="ECO:0000259" key="3">
    <source>
        <dbReference type="Pfam" id="PF00501"/>
    </source>
</evidence>
<comment type="caution">
    <text evidence="4">The sequence shown here is derived from an EMBL/GenBank/DDBJ whole genome shotgun (WGS) entry which is preliminary data.</text>
</comment>
<evidence type="ECO:0000313" key="4">
    <source>
        <dbReference type="EMBL" id="MBS2097332.1"/>
    </source>
</evidence>
<keyword evidence="5" id="KW-1185">Reference proteome</keyword>
<evidence type="ECO:0000256" key="2">
    <source>
        <dbReference type="ARBA" id="ARBA00022840"/>
    </source>
</evidence>
<organism evidence="4 5">
    <name type="scientific">Carboxylicivirga linearis</name>
    <dbReference type="NCBI Taxonomy" id="1628157"/>
    <lineage>
        <taxon>Bacteria</taxon>
        <taxon>Pseudomonadati</taxon>
        <taxon>Bacteroidota</taxon>
        <taxon>Bacteroidia</taxon>
        <taxon>Marinilabiliales</taxon>
        <taxon>Marinilabiliaceae</taxon>
        <taxon>Carboxylicivirga</taxon>
    </lineage>
</organism>
<dbReference type="PANTHER" id="PTHR43272:SF33">
    <property type="entry name" value="AMP-BINDING DOMAIN-CONTAINING PROTEIN-RELATED"/>
    <property type="match status" value="1"/>
</dbReference>
<dbReference type="Pfam" id="PF00501">
    <property type="entry name" value="AMP-binding"/>
    <property type="match status" value="1"/>
</dbReference>
<dbReference type="Proteomes" id="UP000708576">
    <property type="component" value="Unassembled WGS sequence"/>
</dbReference>
<feature type="domain" description="AMP-dependent synthetase/ligase" evidence="3">
    <location>
        <begin position="8"/>
        <end position="440"/>
    </location>
</feature>
<dbReference type="Pfam" id="PF23562">
    <property type="entry name" value="AMP-binding_C_3"/>
    <property type="match status" value="1"/>
</dbReference>
<evidence type="ECO:0000256" key="1">
    <source>
        <dbReference type="ARBA" id="ARBA00022741"/>
    </source>
</evidence>
<gene>
    <name evidence="4" type="ORF">KEM10_03515</name>
</gene>
<protein>
    <submittedName>
        <fullName evidence="4">AMP-binding protein</fullName>
    </submittedName>
</protein>
<keyword evidence="1" id="KW-0547">Nucleotide-binding</keyword>
<dbReference type="RefSeq" id="WP_212213601.1">
    <property type="nucleotide sequence ID" value="NZ_JAGUCO010000002.1"/>
</dbReference>
<dbReference type="SUPFAM" id="SSF56801">
    <property type="entry name" value="Acetyl-CoA synthetase-like"/>
    <property type="match status" value="1"/>
</dbReference>
<evidence type="ECO:0000313" key="5">
    <source>
        <dbReference type="Proteomes" id="UP000708576"/>
    </source>
</evidence>
<dbReference type="InterPro" id="IPR042099">
    <property type="entry name" value="ANL_N_sf"/>
</dbReference>
<dbReference type="EMBL" id="JAGUCO010000002">
    <property type="protein sequence ID" value="MBS2097332.1"/>
    <property type="molecule type" value="Genomic_DNA"/>
</dbReference>
<keyword evidence="2" id="KW-0067">ATP-binding</keyword>
<dbReference type="InterPro" id="IPR000873">
    <property type="entry name" value="AMP-dep_synth/lig_dom"/>
</dbReference>
<accession>A0ABS5JRB7</accession>
<name>A0ABS5JRB7_9BACT</name>